<dbReference type="GO" id="GO:0003735">
    <property type="term" value="F:structural constituent of ribosome"/>
    <property type="evidence" value="ECO:0007669"/>
    <property type="project" value="InterPro"/>
</dbReference>
<dbReference type="GO" id="GO:0022625">
    <property type="term" value="C:cytosolic large ribosomal subunit"/>
    <property type="evidence" value="ECO:0007669"/>
    <property type="project" value="TreeGrafter"/>
</dbReference>
<keyword evidence="3" id="KW-0687">Ribonucleoprotein</keyword>
<reference evidence="6 7" key="1">
    <citation type="journal article" date="2013" name="Nat. Commun.">
        <title>Genome analysis reveals insights into physiology and longevity of the Brandt's bat Myotis brandtii.</title>
        <authorList>
            <person name="Seim I."/>
            <person name="Fang X."/>
            <person name="Xiong Z."/>
            <person name="Lobanov A.V."/>
            <person name="Huang Z."/>
            <person name="Ma S."/>
            <person name="Feng Y."/>
            <person name="Turanov A.A."/>
            <person name="Zhu Y."/>
            <person name="Lenz T.L."/>
            <person name="Gerashchenko M.V."/>
            <person name="Fan D."/>
            <person name="Hee Yim S."/>
            <person name="Yao X."/>
            <person name="Jordan D."/>
            <person name="Xiong Y."/>
            <person name="Ma Y."/>
            <person name="Lyapunov A.N."/>
            <person name="Chen G."/>
            <person name="Kulakova O.I."/>
            <person name="Sun Y."/>
            <person name="Lee S.G."/>
            <person name="Bronson R.T."/>
            <person name="Moskalev A.A."/>
            <person name="Sunyaev S.R."/>
            <person name="Zhang G."/>
            <person name="Krogh A."/>
            <person name="Wang J."/>
            <person name="Gladyshev V.N."/>
        </authorList>
    </citation>
    <scope>NUCLEOTIDE SEQUENCE [LARGE SCALE GENOMIC DNA]</scope>
</reference>
<dbReference type="InterPro" id="IPR000039">
    <property type="entry name" value="Ribosomal_eL18"/>
</dbReference>
<evidence type="ECO:0000256" key="1">
    <source>
        <dbReference type="ARBA" id="ARBA00011133"/>
    </source>
</evidence>
<dbReference type="GO" id="GO:0003723">
    <property type="term" value="F:RNA binding"/>
    <property type="evidence" value="ECO:0007669"/>
    <property type="project" value="TreeGrafter"/>
</dbReference>
<keyword evidence="7" id="KW-1185">Reference proteome</keyword>
<feature type="domain" description="Large ribosomal subunit protein uL15/eL18" evidence="5">
    <location>
        <begin position="1"/>
        <end position="68"/>
    </location>
</feature>
<sequence>MLTFGKLALDSPRGCATLLLSGPHKGQEVDRNCGKAPGTPPSHAKSDLWSKGWKFKHARGPWASHRCKN</sequence>
<dbReference type="GO" id="GO:0006412">
    <property type="term" value="P:translation"/>
    <property type="evidence" value="ECO:0007669"/>
    <property type="project" value="InterPro"/>
</dbReference>
<comment type="subunit">
    <text evidence="1">Component of the large ribosomal subunit.</text>
</comment>
<keyword evidence="2 6" id="KW-0689">Ribosomal protein</keyword>
<evidence type="ECO:0000256" key="4">
    <source>
        <dbReference type="SAM" id="MobiDB-lite"/>
    </source>
</evidence>
<feature type="region of interest" description="Disordered" evidence="4">
    <location>
        <begin position="26"/>
        <end position="47"/>
    </location>
</feature>
<evidence type="ECO:0000259" key="5">
    <source>
        <dbReference type="Pfam" id="PF17135"/>
    </source>
</evidence>
<accession>S7P754</accession>
<evidence type="ECO:0000313" key="7">
    <source>
        <dbReference type="Proteomes" id="UP000052978"/>
    </source>
</evidence>
<dbReference type="PANTHER" id="PTHR10934:SF2">
    <property type="entry name" value="LARGE RIBOSOMAL SUBUNIT PROTEIN EL18"/>
    <property type="match status" value="1"/>
</dbReference>
<evidence type="ECO:0000256" key="3">
    <source>
        <dbReference type="ARBA" id="ARBA00023274"/>
    </source>
</evidence>
<name>S7P754_MYOBR</name>
<gene>
    <name evidence="6" type="ORF">D623_10019714</name>
</gene>
<protein>
    <submittedName>
        <fullName evidence="6">60S ribosomal protein L18</fullName>
    </submittedName>
</protein>
<proteinExistence type="predicted"/>
<dbReference type="Pfam" id="PF17135">
    <property type="entry name" value="Ribosomal_L18"/>
    <property type="match status" value="1"/>
</dbReference>
<dbReference type="EMBL" id="KE161377">
    <property type="protein sequence ID" value="EPQ03497.1"/>
    <property type="molecule type" value="Genomic_DNA"/>
</dbReference>
<dbReference type="Proteomes" id="UP000052978">
    <property type="component" value="Unassembled WGS sequence"/>
</dbReference>
<evidence type="ECO:0000256" key="2">
    <source>
        <dbReference type="ARBA" id="ARBA00022980"/>
    </source>
</evidence>
<organism evidence="6 7">
    <name type="scientific">Myotis brandtii</name>
    <name type="common">Brandt's bat</name>
    <dbReference type="NCBI Taxonomy" id="109478"/>
    <lineage>
        <taxon>Eukaryota</taxon>
        <taxon>Metazoa</taxon>
        <taxon>Chordata</taxon>
        <taxon>Craniata</taxon>
        <taxon>Vertebrata</taxon>
        <taxon>Euteleostomi</taxon>
        <taxon>Mammalia</taxon>
        <taxon>Eutheria</taxon>
        <taxon>Laurasiatheria</taxon>
        <taxon>Chiroptera</taxon>
        <taxon>Yangochiroptera</taxon>
        <taxon>Vespertilionidae</taxon>
        <taxon>Myotis</taxon>
    </lineage>
</organism>
<dbReference type="PANTHER" id="PTHR10934">
    <property type="entry name" value="60S RIBOSOMAL PROTEIN L18"/>
    <property type="match status" value="1"/>
</dbReference>
<dbReference type="Gene3D" id="3.100.10.10">
    <property type="match status" value="1"/>
</dbReference>
<dbReference type="InterPro" id="IPR021131">
    <property type="entry name" value="Ribosomal_uL15/eL18"/>
</dbReference>
<evidence type="ECO:0000313" key="6">
    <source>
        <dbReference type="EMBL" id="EPQ03497.1"/>
    </source>
</evidence>
<dbReference type="AlphaFoldDB" id="S7P754"/>